<evidence type="ECO:0000256" key="14">
    <source>
        <dbReference type="ARBA" id="ARBA00023136"/>
    </source>
</evidence>
<keyword evidence="10" id="KW-0547">Nucleotide-binding</keyword>
<evidence type="ECO:0000256" key="9">
    <source>
        <dbReference type="ARBA" id="ARBA00022692"/>
    </source>
</evidence>
<sequence>MDIRELIGVARRSWLLLAVMALLGALVAGGASILATPEYEARSQLFVAVRGGDSVTDLAQGNSFSERRVASYVTLATSSEVLADAAKRAGVDLTVNQLRTMITASSPSQTVLINIFATNTNAQAARKIADATAAALIDAVTRVEGGEKNSLVTLSIVEQATAPNAPVSPNKSRNIVLGLGIGLLAGVVIAVLRKMLDTKVRGREGLSEMTDLGVLGEIQAESEFDKNPLAILTDPHGLRAESFRQLRTQLQFTNLRHGNQTLLVTSSTPGEGKSSTSINLALIMAEAGSRVLLIDADLRRPRIADYLGLEGAVGLTTVLAGRVSANDAVQTVGTRAGLEVLTAGRIPPNPSELLGSASMQQLLRELSAVYDIIIIDAPPVLPVADPSVLAQIADGVMLVVSADGRVKRDQLSGTLEKLSAVQARVVGVTLNRVKLSGKAYSYRYEEKPEKSRKQRKARSGSESRRESWKSTSLRGRS</sequence>
<evidence type="ECO:0000256" key="12">
    <source>
        <dbReference type="ARBA" id="ARBA00022840"/>
    </source>
</evidence>
<keyword evidence="22" id="KW-1185">Reference proteome</keyword>
<evidence type="ECO:0000256" key="18">
    <source>
        <dbReference type="SAM" id="Phobius"/>
    </source>
</evidence>
<evidence type="ECO:0000256" key="17">
    <source>
        <dbReference type="SAM" id="MobiDB-lite"/>
    </source>
</evidence>
<evidence type="ECO:0000256" key="5">
    <source>
        <dbReference type="ARBA" id="ARBA00011903"/>
    </source>
</evidence>
<dbReference type="RefSeq" id="WP_344033506.1">
    <property type="nucleotide sequence ID" value="NZ_BAAAOB010000005.1"/>
</dbReference>
<keyword evidence="13 18" id="KW-1133">Transmembrane helix</keyword>
<evidence type="ECO:0000256" key="1">
    <source>
        <dbReference type="ARBA" id="ARBA00004429"/>
    </source>
</evidence>
<dbReference type="InterPro" id="IPR025669">
    <property type="entry name" value="AAA_dom"/>
</dbReference>
<keyword evidence="7" id="KW-0997">Cell inner membrane</keyword>
<evidence type="ECO:0000256" key="16">
    <source>
        <dbReference type="ARBA" id="ARBA00051245"/>
    </source>
</evidence>
<dbReference type="Pfam" id="PF13614">
    <property type="entry name" value="AAA_31"/>
    <property type="match status" value="1"/>
</dbReference>
<dbReference type="InterPro" id="IPR050445">
    <property type="entry name" value="Bact_polysacc_biosynth/exp"/>
</dbReference>
<comment type="subcellular location">
    <subcellularLocation>
        <location evidence="1">Cell inner membrane</location>
        <topology evidence="1">Multi-pass membrane protein</topology>
    </subcellularLocation>
</comment>
<evidence type="ECO:0000256" key="2">
    <source>
        <dbReference type="ARBA" id="ARBA00006683"/>
    </source>
</evidence>
<evidence type="ECO:0000256" key="3">
    <source>
        <dbReference type="ARBA" id="ARBA00007316"/>
    </source>
</evidence>
<evidence type="ECO:0000313" key="22">
    <source>
        <dbReference type="Proteomes" id="UP001500851"/>
    </source>
</evidence>
<dbReference type="EC" id="2.7.10.2" evidence="5"/>
<keyword evidence="14 18" id="KW-0472">Membrane</keyword>
<protein>
    <recommendedName>
        <fullName evidence="5">non-specific protein-tyrosine kinase</fullName>
        <ecNumber evidence="5">2.7.10.2</ecNumber>
    </recommendedName>
</protein>
<accession>A0ABP4Y5W3</accession>
<dbReference type="Proteomes" id="UP001500851">
    <property type="component" value="Unassembled WGS sequence"/>
</dbReference>
<evidence type="ECO:0000256" key="11">
    <source>
        <dbReference type="ARBA" id="ARBA00022777"/>
    </source>
</evidence>
<dbReference type="PANTHER" id="PTHR32309:SF13">
    <property type="entry name" value="FERRIC ENTEROBACTIN TRANSPORT PROTEIN FEPE"/>
    <property type="match status" value="1"/>
</dbReference>
<comment type="similarity">
    <text evidence="4">Belongs to the etk/wzc family.</text>
</comment>
<keyword evidence="12" id="KW-0067">ATP-binding</keyword>
<reference evidence="22" key="1">
    <citation type="journal article" date="2019" name="Int. J. Syst. Evol. Microbiol.">
        <title>The Global Catalogue of Microorganisms (GCM) 10K type strain sequencing project: providing services to taxonomists for standard genome sequencing and annotation.</title>
        <authorList>
            <consortium name="The Broad Institute Genomics Platform"/>
            <consortium name="The Broad Institute Genome Sequencing Center for Infectious Disease"/>
            <person name="Wu L."/>
            <person name="Ma J."/>
        </authorList>
    </citation>
    <scope>NUCLEOTIDE SEQUENCE [LARGE SCALE GENOMIC DNA]</scope>
    <source>
        <strain evidence="22">JCM 14736</strain>
    </source>
</reference>
<dbReference type="CDD" id="cd05387">
    <property type="entry name" value="BY-kinase"/>
    <property type="match status" value="1"/>
</dbReference>
<dbReference type="EMBL" id="BAAAOB010000005">
    <property type="protein sequence ID" value="GAA1799573.1"/>
    <property type="molecule type" value="Genomic_DNA"/>
</dbReference>
<evidence type="ECO:0000256" key="4">
    <source>
        <dbReference type="ARBA" id="ARBA00008883"/>
    </source>
</evidence>
<comment type="catalytic activity">
    <reaction evidence="16">
        <text>L-tyrosyl-[protein] + ATP = O-phospho-L-tyrosyl-[protein] + ADP + H(+)</text>
        <dbReference type="Rhea" id="RHEA:10596"/>
        <dbReference type="Rhea" id="RHEA-COMP:10136"/>
        <dbReference type="Rhea" id="RHEA-COMP:20101"/>
        <dbReference type="ChEBI" id="CHEBI:15378"/>
        <dbReference type="ChEBI" id="CHEBI:30616"/>
        <dbReference type="ChEBI" id="CHEBI:46858"/>
        <dbReference type="ChEBI" id="CHEBI:61978"/>
        <dbReference type="ChEBI" id="CHEBI:456216"/>
        <dbReference type="EC" id="2.7.10.2"/>
    </reaction>
</comment>
<evidence type="ECO:0000256" key="10">
    <source>
        <dbReference type="ARBA" id="ARBA00022741"/>
    </source>
</evidence>
<evidence type="ECO:0000256" key="13">
    <source>
        <dbReference type="ARBA" id="ARBA00022989"/>
    </source>
</evidence>
<organism evidence="21 22">
    <name type="scientific">Leucobacter iarius</name>
    <dbReference type="NCBI Taxonomy" id="333963"/>
    <lineage>
        <taxon>Bacteria</taxon>
        <taxon>Bacillati</taxon>
        <taxon>Actinomycetota</taxon>
        <taxon>Actinomycetes</taxon>
        <taxon>Micrococcales</taxon>
        <taxon>Microbacteriaceae</taxon>
        <taxon>Leucobacter</taxon>
    </lineage>
</organism>
<feature type="transmembrane region" description="Helical" evidence="18">
    <location>
        <begin position="175"/>
        <end position="193"/>
    </location>
</feature>
<keyword evidence="8" id="KW-0808">Transferase</keyword>
<dbReference type="Gene3D" id="3.40.50.300">
    <property type="entry name" value="P-loop containing nucleotide triphosphate hydrolases"/>
    <property type="match status" value="1"/>
</dbReference>
<name>A0ABP4Y5W3_9MICO</name>
<dbReference type="NCBIfam" id="TIGR01007">
    <property type="entry name" value="eps_fam"/>
    <property type="match status" value="1"/>
</dbReference>
<evidence type="ECO:0000256" key="15">
    <source>
        <dbReference type="ARBA" id="ARBA00023137"/>
    </source>
</evidence>
<keyword evidence="9 18" id="KW-0812">Transmembrane</keyword>
<evidence type="ECO:0000313" key="21">
    <source>
        <dbReference type="EMBL" id="GAA1799573.1"/>
    </source>
</evidence>
<feature type="domain" description="Polysaccharide chain length determinant N-terminal" evidence="19">
    <location>
        <begin position="1"/>
        <end position="82"/>
    </location>
</feature>
<feature type="region of interest" description="Disordered" evidence="17">
    <location>
        <begin position="444"/>
        <end position="477"/>
    </location>
</feature>
<evidence type="ECO:0000256" key="7">
    <source>
        <dbReference type="ARBA" id="ARBA00022519"/>
    </source>
</evidence>
<evidence type="ECO:0000259" key="19">
    <source>
        <dbReference type="Pfam" id="PF02706"/>
    </source>
</evidence>
<feature type="domain" description="AAA" evidence="20">
    <location>
        <begin position="270"/>
        <end position="402"/>
    </location>
</feature>
<gene>
    <name evidence="21" type="ORF">GCM10009768_30720</name>
</gene>
<dbReference type="PANTHER" id="PTHR32309">
    <property type="entry name" value="TYROSINE-PROTEIN KINASE"/>
    <property type="match status" value="1"/>
</dbReference>
<evidence type="ECO:0000259" key="20">
    <source>
        <dbReference type="Pfam" id="PF13614"/>
    </source>
</evidence>
<feature type="compositionally biased region" description="Basic and acidic residues" evidence="17">
    <location>
        <begin position="459"/>
        <end position="468"/>
    </location>
</feature>
<dbReference type="Pfam" id="PF02706">
    <property type="entry name" value="Wzz"/>
    <property type="match status" value="1"/>
</dbReference>
<proteinExistence type="inferred from homology"/>
<dbReference type="InterPro" id="IPR005702">
    <property type="entry name" value="Wzc-like_C"/>
</dbReference>
<comment type="caution">
    <text evidence="21">The sequence shown here is derived from an EMBL/GenBank/DDBJ whole genome shotgun (WGS) entry which is preliminary data.</text>
</comment>
<comment type="similarity">
    <text evidence="2">Belongs to the CpsC/CapA family.</text>
</comment>
<evidence type="ECO:0000256" key="6">
    <source>
        <dbReference type="ARBA" id="ARBA00022475"/>
    </source>
</evidence>
<keyword evidence="15" id="KW-0829">Tyrosine-protein kinase</keyword>
<keyword evidence="6" id="KW-1003">Cell membrane</keyword>
<comment type="similarity">
    <text evidence="3">Belongs to the CpsD/CapB family.</text>
</comment>
<dbReference type="SUPFAM" id="SSF52540">
    <property type="entry name" value="P-loop containing nucleoside triphosphate hydrolases"/>
    <property type="match status" value="1"/>
</dbReference>
<dbReference type="InterPro" id="IPR003856">
    <property type="entry name" value="LPS_length_determ_N"/>
</dbReference>
<keyword evidence="11" id="KW-0418">Kinase</keyword>
<evidence type="ECO:0000256" key="8">
    <source>
        <dbReference type="ARBA" id="ARBA00022679"/>
    </source>
</evidence>
<dbReference type="InterPro" id="IPR027417">
    <property type="entry name" value="P-loop_NTPase"/>
</dbReference>